<protein>
    <submittedName>
        <fullName evidence="1">Uncharacterized protein</fullName>
    </submittedName>
</protein>
<gene>
    <name evidence="1" type="ORF">BECKMB1821H_GA0114242_10643</name>
</gene>
<organism evidence="1">
    <name type="scientific">Candidatus Kentrum sp. MB</name>
    <dbReference type="NCBI Taxonomy" id="2138164"/>
    <lineage>
        <taxon>Bacteria</taxon>
        <taxon>Pseudomonadati</taxon>
        <taxon>Pseudomonadota</taxon>
        <taxon>Gammaproteobacteria</taxon>
        <taxon>Candidatus Kentrum</taxon>
    </lineage>
</organism>
<proteinExistence type="predicted"/>
<accession>A0A451BE77</accession>
<name>A0A451BE77_9GAMM</name>
<evidence type="ECO:0000313" key="1">
    <source>
        <dbReference type="EMBL" id="VFK76584.1"/>
    </source>
</evidence>
<sequence length="106" mass="12032">MPEMRTGHLPAANALRRLLWLLLYLPSIDLVYASIWKIRACYAIDSMFSLAAKIKYGRPWFQGKNCAKNPFLARLFAYVFCPGSHAPCVVTLFNVSALAYFIVSDR</sequence>
<dbReference type="EMBL" id="CAADGH010000064">
    <property type="protein sequence ID" value="VFK76584.1"/>
    <property type="molecule type" value="Genomic_DNA"/>
</dbReference>
<dbReference type="AlphaFoldDB" id="A0A451BE77"/>
<reference evidence="1" key="1">
    <citation type="submission" date="2019-02" db="EMBL/GenBank/DDBJ databases">
        <authorList>
            <person name="Gruber-Vodicka R. H."/>
            <person name="Seah K. B. B."/>
        </authorList>
    </citation>
    <scope>NUCLEOTIDE SEQUENCE</scope>
    <source>
        <strain evidence="1">BECK_BZ198</strain>
    </source>
</reference>